<accession>A0A317L1L6</accession>
<name>A0A317L1L6_9BACI</name>
<dbReference type="OrthoDB" id="9803578at2"/>
<protein>
    <recommendedName>
        <fullName evidence="3">Esterase family protein</fullName>
    </recommendedName>
</protein>
<dbReference type="AlphaFoldDB" id="A0A317L1L6"/>
<keyword evidence="2" id="KW-1185">Reference proteome</keyword>
<dbReference type="EMBL" id="QGTD01000013">
    <property type="protein sequence ID" value="PWU67689.1"/>
    <property type="molecule type" value="Genomic_DNA"/>
</dbReference>
<dbReference type="RefSeq" id="WP_109985025.1">
    <property type="nucleotide sequence ID" value="NZ_QGTD01000013.1"/>
</dbReference>
<dbReference type="PANTHER" id="PTHR48098:SF3">
    <property type="entry name" value="IRON(III) ENTEROBACTIN ESTERASE"/>
    <property type="match status" value="1"/>
</dbReference>
<sequence length="239" mass="27794">MKRKGKMEDLVIDSQYLQEALTVKIYVPEGFSPFHDYQLCIMQDGDDYFRIGRIATLSDQLHASMEIEPTIFVGIHYQDRYDRLDKYHPDGKLQKKYIDFLIREVIPSLEEKLHITPLSYTLMGDSLAGTLAFMIASSYPSTINKVVMQSPFVNETVLKKIRETNQLQGLKVYHSVGTEETDVKITTGEVLDFLAENRTFQHLLAKKVSNYTYEEFNGDHTWTYWQQDLRKILIHILGE</sequence>
<dbReference type="InterPro" id="IPR000801">
    <property type="entry name" value="Esterase-like"/>
</dbReference>
<gene>
    <name evidence="1" type="ORF">DLJ74_14645</name>
</gene>
<evidence type="ECO:0000313" key="2">
    <source>
        <dbReference type="Proteomes" id="UP000245624"/>
    </source>
</evidence>
<dbReference type="InterPro" id="IPR029058">
    <property type="entry name" value="AB_hydrolase_fold"/>
</dbReference>
<reference evidence="1 2" key="1">
    <citation type="submission" date="2018-05" db="EMBL/GenBank/DDBJ databases">
        <title>Genomic analysis of Gracilibacillus dipsosauri DD1 reveals novel features of a salt-tolerant amylase.</title>
        <authorList>
            <person name="Deutch C.E."/>
            <person name="Yang S."/>
        </authorList>
    </citation>
    <scope>NUCLEOTIDE SEQUENCE [LARGE SCALE GENOMIC DNA]</scope>
    <source>
        <strain evidence="1 2">DD1</strain>
    </source>
</reference>
<dbReference type="Gene3D" id="3.40.50.1820">
    <property type="entry name" value="alpha/beta hydrolase"/>
    <property type="match status" value="1"/>
</dbReference>
<dbReference type="InterPro" id="IPR050583">
    <property type="entry name" value="Mycobacterial_A85_antigen"/>
</dbReference>
<dbReference type="Pfam" id="PF00756">
    <property type="entry name" value="Esterase"/>
    <property type="match status" value="1"/>
</dbReference>
<organism evidence="1 2">
    <name type="scientific">Gracilibacillus dipsosauri</name>
    <dbReference type="NCBI Taxonomy" id="178340"/>
    <lineage>
        <taxon>Bacteria</taxon>
        <taxon>Bacillati</taxon>
        <taxon>Bacillota</taxon>
        <taxon>Bacilli</taxon>
        <taxon>Bacillales</taxon>
        <taxon>Bacillaceae</taxon>
        <taxon>Gracilibacillus</taxon>
    </lineage>
</organism>
<dbReference type="Proteomes" id="UP000245624">
    <property type="component" value="Unassembled WGS sequence"/>
</dbReference>
<proteinExistence type="predicted"/>
<dbReference type="PANTHER" id="PTHR48098">
    <property type="entry name" value="ENTEROCHELIN ESTERASE-RELATED"/>
    <property type="match status" value="1"/>
</dbReference>
<evidence type="ECO:0000313" key="1">
    <source>
        <dbReference type="EMBL" id="PWU67689.1"/>
    </source>
</evidence>
<evidence type="ECO:0008006" key="3">
    <source>
        <dbReference type="Google" id="ProtNLM"/>
    </source>
</evidence>
<comment type="caution">
    <text evidence="1">The sequence shown here is derived from an EMBL/GenBank/DDBJ whole genome shotgun (WGS) entry which is preliminary data.</text>
</comment>
<dbReference type="SUPFAM" id="SSF53474">
    <property type="entry name" value="alpha/beta-Hydrolases"/>
    <property type="match status" value="1"/>
</dbReference>